<dbReference type="SUPFAM" id="SSF46689">
    <property type="entry name" value="Homeodomain-like"/>
    <property type="match status" value="1"/>
</dbReference>
<dbReference type="Gene3D" id="1.10.10.60">
    <property type="entry name" value="Homeodomain-like"/>
    <property type="match status" value="1"/>
</dbReference>
<gene>
    <name evidence="1" type="ORF">MGAL_10B017183</name>
</gene>
<dbReference type="InterPro" id="IPR009057">
    <property type="entry name" value="Homeodomain-like_sf"/>
</dbReference>
<proteinExistence type="predicted"/>
<dbReference type="OrthoDB" id="8630911at2759"/>
<reference evidence="1" key="1">
    <citation type="submission" date="2018-11" db="EMBL/GenBank/DDBJ databases">
        <authorList>
            <person name="Alioto T."/>
            <person name="Alioto T."/>
        </authorList>
    </citation>
    <scope>NUCLEOTIDE SEQUENCE</scope>
</reference>
<evidence type="ECO:0008006" key="3">
    <source>
        <dbReference type="Google" id="ProtNLM"/>
    </source>
</evidence>
<organism evidence="1 2">
    <name type="scientific">Mytilus galloprovincialis</name>
    <name type="common">Mediterranean mussel</name>
    <dbReference type="NCBI Taxonomy" id="29158"/>
    <lineage>
        <taxon>Eukaryota</taxon>
        <taxon>Metazoa</taxon>
        <taxon>Spiralia</taxon>
        <taxon>Lophotrochozoa</taxon>
        <taxon>Mollusca</taxon>
        <taxon>Bivalvia</taxon>
        <taxon>Autobranchia</taxon>
        <taxon>Pteriomorphia</taxon>
        <taxon>Mytilida</taxon>
        <taxon>Mytiloidea</taxon>
        <taxon>Mytilidae</taxon>
        <taxon>Mytilinae</taxon>
        <taxon>Mytilus</taxon>
    </lineage>
</organism>
<name>A0A8B6CVP3_MYTGA</name>
<keyword evidence="2" id="KW-1185">Reference proteome</keyword>
<comment type="caution">
    <text evidence="1">The sequence shown here is derived from an EMBL/GenBank/DDBJ whole genome shotgun (WGS) entry which is preliminary data.</text>
</comment>
<evidence type="ECO:0000313" key="1">
    <source>
        <dbReference type="EMBL" id="VDI11316.1"/>
    </source>
</evidence>
<dbReference type="AlphaFoldDB" id="A0A8B6CVP3"/>
<evidence type="ECO:0000313" key="2">
    <source>
        <dbReference type="Proteomes" id="UP000596742"/>
    </source>
</evidence>
<sequence length="78" mass="8795">MPCLRQNEREQAIGILAAGMTQVQVANRFNVSMMTIARLKTRLRDTDTTNDRPVVAGHVKRRYVKTNTFASFISGIDL</sequence>
<accession>A0A8B6CVP3</accession>
<dbReference type="Proteomes" id="UP000596742">
    <property type="component" value="Unassembled WGS sequence"/>
</dbReference>
<dbReference type="EMBL" id="UYJE01002497">
    <property type="protein sequence ID" value="VDI11316.1"/>
    <property type="molecule type" value="Genomic_DNA"/>
</dbReference>
<protein>
    <recommendedName>
        <fullName evidence="3">HTH psq-type domain-containing protein</fullName>
    </recommendedName>
</protein>